<dbReference type="EMBL" id="AP024702">
    <property type="protein sequence ID" value="BCX47172.1"/>
    <property type="molecule type" value="Genomic_DNA"/>
</dbReference>
<evidence type="ECO:0000259" key="5">
    <source>
        <dbReference type="PROSITE" id="PS51007"/>
    </source>
</evidence>
<keyword evidence="7" id="KW-1185">Reference proteome</keyword>
<dbReference type="RefSeq" id="WP_338689223.1">
    <property type="nucleotide sequence ID" value="NZ_AP024702.1"/>
</dbReference>
<organism evidence="6 7">
    <name type="scientific">Haloferula helveola</name>
    <dbReference type="NCBI Taxonomy" id="490095"/>
    <lineage>
        <taxon>Bacteria</taxon>
        <taxon>Pseudomonadati</taxon>
        <taxon>Verrucomicrobiota</taxon>
        <taxon>Verrucomicrobiia</taxon>
        <taxon>Verrucomicrobiales</taxon>
        <taxon>Verrucomicrobiaceae</taxon>
        <taxon>Haloferula</taxon>
    </lineage>
</organism>
<gene>
    <name evidence="6" type="ORF">HAHE_10800</name>
</gene>
<evidence type="ECO:0000256" key="4">
    <source>
        <dbReference type="PROSITE-ProRule" id="PRU00433"/>
    </source>
</evidence>
<proteinExistence type="predicted"/>
<keyword evidence="1 4" id="KW-0349">Heme</keyword>
<dbReference type="Gene3D" id="1.10.760.10">
    <property type="entry name" value="Cytochrome c-like domain"/>
    <property type="match status" value="1"/>
</dbReference>
<evidence type="ECO:0000256" key="2">
    <source>
        <dbReference type="ARBA" id="ARBA00022723"/>
    </source>
</evidence>
<accession>A0ABM7R868</accession>
<sequence length="287" mass="31468">MKQAFLSILLVAPLVAEEPPVAEVFKLNCSACHAVDQMVVGPSLVEIAGIYRKDADKFVKWCIEPQPKRPGAIEMPSMAHLGEPTLRKLYDYIMKAAEGKTELKKTKGDPYSLPQELVRRPQVQRMFLPDASPAAIAVALPGELSYCFDAGDCRLRYVWKGGFIDGWPYWRANGSSQASIAGDVIYTEASFPFSTNASKDIPGSDFLGYAIGKDGLPTFRYRRLGIEWTEKVNPLSDGTGIERSFTTSGSAALNVAPQDGVEITSSTGSLKITAEQAKSFTLTFRWK</sequence>
<feature type="domain" description="Cytochrome c" evidence="5">
    <location>
        <begin position="16"/>
        <end position="97"/>
    </location>
</feature>
<keyword evidence="2 4" id="KW-0479">Metal-binding</keyword>
<dbReference type="InterPro" id="IPR036909">
    <property type="entry name" value="Cyt_c-like_dom_sf"/>
</dbReference>
<dbReference type="PROSITE" id="PS51007">
    <property type="entry name" value="CYTC"/>
    <property type="match status" value="1"/>
</dbReference>
<dbReference type="SUPFAM" id="SSF46626">
    <property type="entry name" value="Cytochrome c"/>
    <property type="match status" value="1"/>
</dbReference>
<evidence type="ECO:0000313" key="7">
    <source>
        <dbReference type="Proteomes" id="UP001374893"/>
    </source>
</evidence>
<protein>
    <recommendedName>
        <fullName evidence="5">Cytochrome c domain-containing protein</fullName>
    </recommendedName>
</protein>
<dbReference type="InterPro" id="IPR009056">
    <property type="entry name" value="Cyt_c-like_dom"/>
</dbReference>
<dbReference type="Proteomes" id="UP001374893">
    <property type="component" value="Chromosome"/>
</dbReference>
<keyword evidence="3 4" id="KW-0408">Iron</keyword>
<evidence type="ECO:0000313" key="6">
    <source>
        <dbReference type="EMBL" id="BCX47172.1"/>
    </source>
</evidence>
<evidence type="ECO:0000256" key="1">
    <source>
        <dbReference type="ARBA" id="ARBA00022617"/>
    </source>
</evidence>
<name>A0ABM7R868_9BACT</name>
<reference evidence="6 7" key="1">
    <citation type="submission" date="2021-06" db="EMBL/GenBank/DDBJ databases">
        <title>Complete genome of Haloferula helveola possessing various polysaccharide degrading enzymes.</title>
        <authorList>
            <person name="Takami H."/>
            <person name="Huang C."/>
            <person name="Hamasaki K."/>
        </authorList>
    </citation>
    <scope>NUCLEOTIDE SEQUENCE [LARGE SCALE GENOMIC DNA]</scope>
    <source>
        <strain evidence="6 7">CN-1</strain>
    </source>
</reference>
<evidence type="ECO:0000256" key="3">
    <source>
        <dbReference type="ARBA" id="ARBA00023004"/>
    </source>
</evidence>